<gene>
    <name evidence="1" type="ORF">METZ01_LOCUS453046</name>
</gene>
<protein>
    <submittedName>
        <fullName evidence="1">Uncharacterized protein</fullName>
    </submittedName>
</protein>
<name>A0A382ZXI7_9ZZZZ</name>
<proteinExistence type="predicted"/>
<dbReference type="EMBL" id="UINC01187459">
    <property type="protein sequence ID" value="SVE00192.1"/>
    <property type="molecule type" value="Genomic_DNA"/>
</dbReference>
<sequence>MYIYLMHQLELFETNIVDMDLLRRLKFFLNEVKIRTRKIVKKEKCINKMLSIYEIINVIDIHGCISLSEYKKKIILKAELDKNYAQLYNHYKWFDIDNELIEKYYR</sequence>
<evidence type="ECO:0000313" key="1">
    <source>
        <dbReference type="EMBL" id="SVE00192.1"/>
    </source>
</evidence>
<reference evidence="1" key="1">
    <citation type="submission" date="2018-05" db="EMBL/GenBank/DDBJ databases">
        <authorList>
            <person name="Lanie J.A."/>
            <person name="Ng W.-L."/>
            <person name="Kazmierczak K.M."/>
            <person name="Andrzejewski T.M."/>
            <person name="Davidsen T.M."/>
            <person name="Wayne K.J."/>
            <person name="Tettelin H."/>
            <person name="Glass J.I."/>
            <person name="Rusch D."/>
            <person name="Podicherti R."/>
            <person name="Tsui H.-C.T."/>
            <person name="Winkler M.E."/>
        </authorList>
    </citation>
    <scope>NUCLEOTIDE SEQUENCE</scope>
</reference>
<dbReference type="AlphaFoldDB" id="A0A382ZXI7"/>
<organism evidence="1">
    <name type="scientific">marine metagenome</name>
    <dbReference type="NCBI Taxonomy" id="408172"/>
    <lineage>
        <taxon>unclassified sequences</taxon>
        <taxon>metagenomes</taxon>
        <taxon>ecological metagenomes</taxon>
    </lineage>
</organism>
<feature type="non-terminal residue" evidence="1">
    <location>
        <position position="106"/>
    </location>
</feature>
<accession>A0A382ZXI7</accession>